<evidence type="ECO:0000256" key="1">
    <source>
        <dbReference type="SAM" id="MobiDB-lite"/>
    </source>
</evidence>
<feature type="region of interest" description="Disordered" evidence="1">
    <location>
        <begin position="1"/>
        <end position="36"/>
    </location>
</feature>
<proteinExistence type="predicted"/>
<sequence>MADVSLAEPSTSSAGGQHLARSVLSQPSDTGSSLSDEAQGAVIGLDGIAGWDKVQDLPGYLVGLCEAPYLTDHHPAVDSSP</sequence>
<dbReference type="EMBL" id="JAGEUA010000002">
    <property type="protein sequence ID" value="KAL1006490.1"/>
    <property type="molecule type" value="Genomic_DNA"/>
</dbReference>
<keyword evidence="3" id="KW-1185">Reference proteome</keyword>
<feature type="compositionally biased region" description="Polar residues" evidence="1">
    <location>
        <begin position="23"/>
        <end position="36"/>
    </location>
</feature>
<comment type="caution">
    <text evidence="2">The sequence shown here is derived from an EMBL/GenBank/DDBJ whole genome shotgun (WGS) entry which is preliminary data.</text>
</comment>
<gene>
    <name evidence="2" type="ORF">UPYG_G00073020</name>
</gene>
<organism evidence="2 3">
    <name type="scientific">Umbra pygmaea</name>
    <name type="common">Eastern mudminnow</name>
    <dbReference type="NCBI Taxonomy" id="75934"/>
    <lineage>
        <taxon>Eukaryota</taxon>
        <taxon>Metazoa</taxon>
        <taxon>Chordata</taxon>
        <taxon>Craniata</taxon>
        <taxon>Vertebrata</taxon>
        <taxon>Euteleostomi</taxon>
        <taxon>Actinopterygii</taxon>
        <taxon>Neopterygii</taxon>
        <taxon>Teleostei</taxon>
        <taxon>Protacanthopterygii</taxon>
        <taxon>Esociformes</taxon>
        <taxon>Umbridae</taxon>
        <taxon>Umbra</taxon>
    </lineage>
</organism>
<evidence type="ECO:0000313" key="3">
    <source>
        <dbReference type="Proteomes" id="UP001557470"/>
    </source>
</evidence>
<dbReference type="AlphaFoldDB" id="A0ABD0XRU2"/>
<name>A0ABD0XRU2_UMBPY</name>
<dbReference type="Proteomes" id="UP001557470">
    <property type="component" value="Unassembled WGS sequence"/>
</dbReference>
<evidence type="ECO:0000313" key="2">
    <source>
        <dbReference type="EMBL" id="KAL1006490.1"/>
    </source>
</evidence>
<accession>A0ABD0XRU2</accession>
<protein>
    <submittedName>
        <fullName evidence="2">Uncharacterized protein</fullName>
    </submittedName>
</protein>
<reference evidence="2 3" key="1">
    <citation type="submission" date="2024-06" db="EMBL/GenBank/DDBJ databases">
        <authorList>
            <person name="Pan Q."/>
            <person name="Wen M."/>
            <person name="Jouanno E."/>
            <person name="Zahm M."/>
            <person name="Klopp C."/>
            <person name="Cabau C."/>
            <person name="Louis A."/>
            <person name="Berthelot C."/>
            <person name="Parey E."/>
            <person name="Roest Crollius H."/>
            <person name="Montfort J."/>
            <person name="Robinson-Rechavi M."/>
            <person name="Bouchez O."/>
            <person name="Lampietro C."/>
            <person name="Lopez Roques C."/>
            <person name="Donnadieu C."/>
            <person name="Postlethwait J."/>
            <person name="Bobe J."/>
            <person name="Verreycken H."/>
            <person name="Guiguen Y."/>
        </authorList>
    </citation>
    <scope>NUCLEOTIDE SEQUENCE [LARGE SCALE GENOMIC DNA]</scope>
    <source>
        <strain evidence="2">Up_M1</strain>
        <tissue evidence="2">Testis</tissue>
    </source>
</reference>